<dbReference type="Proteomes" id="UP000565719">
    <property type="component" value="Unassembled WGS sequence"/>
</dbReference>
<proteinExistence type="predicted"/>
<protein>
    <submittedName>
        <fullName evidence="1">Uncharacterized protein</fullName>
    </submittedName>
</protein>
<dbReference type="AlphaFoldDB" id="A0A7Y4A268"/>
<name>A0A7Y4A268_9VIBR</name>
<sequence>MAIQIEDTLMQSTTQLTTKNQLLLNVIPNASPWINWNITNQSSTLSFNSEDELIEQLGIGLAGTSVIDLPHANLTVDIRKLIELSSEDTLSLISSIDTHNAVGRSISNIIKQYHLLTNDELNMVNQFFNQNHLTIPLGWGTGLGETIQCYQSLDYSELALKNKSSLKTDAIQWALLRAQTLAEFGRYYCLYLHIRKHLNGKPTDVDGYVKQLVEVVLENLDCPLVSNELDQSGLKNTIIAWNKSGNNLGFSSLTSGLLCIGMNIDFKRVSHLKEQAKGYLQQLQNQLCEHVPSDSYINQAGQCRHYFYTLQGREIVVNVNEIGCVSLYSDLPIGNLAAAQEPATLRGH</sequence>
<dbReference type="EMBL" id="VTXC01000070">
    <property type="protein sequence ID" value="NOH73183.1"/>
    <property type="molecule type" value="Genomic_DNA"/>
</dbReference>
<reference evidence="1 2" key="1">
    <citation type="submission" date="2019-09" db="EMBL/GenBank/DDBJ databases">
        <title>Draft genome sequencing and comparative genomics of hatchery-associated Vibrios.</title>
        <authorList>
            <person name="Kehlet-Delgado H."/>
            <person name="Mueller R.S."/>
        </authorList>
    </citation>
    <scope>NUCLEOTIDE SEQUENCE [LARGE SCALE GENOMIC DNA]</scope>
    <source>
        <strain evidence="1 2">99-46-Y</strain>
    </source>
</reference>
<evidence type="ECO:0000313" key="2">
    <source>
        <dbReference type="Proteomes" id="UP000565719"/>
    </source>
</evidence>
<gene>
    <name evidence="1" type="ORF">F0225_17840</name>
</gene>
<comment type="caution">
    <text evidence="1">The sequence shown here is derived from an EMBL/GenBank/DDBJ whole genome shotgun (WGS) entry which is preliminary data.</text>
</comment>
<accession>A0A7Y4A268</accession>
<organism evidence="1 2">
    <name type="scientific">Vibrio pectenicida</name>
    <dbReference type="NCBI Taxonomy" id="62763"/>
    <lineage>
        <taxon>Bacteria</taxon>
        <taxon>Pseudomonadati</taxon>
        <taxon>Pseudomonadota</taxon>
        <taxon>Gammaproteobacteria</taxon>
        <taxon>Vibrionales</taxon>
        <taxon>Vibrionaceae</taxon>
        <taxon>Vibrio</taxon>
    </lineage>
</organism>
<evidence type="ECO:0000313" key="1">
    <source>
        <dbReference type="EMBL" id="NOH73183.1"/>
    </source>
</evidence>
<dbReference type="RefSeq" id="WP_171362168.1">
    <property type="nucleotide sequence ID" value="NZ_VTXC01000070.1"/>
</dbReference>